<dbReference type="Pfam" id="PF05742">
    <property type="entry name" value="TANGO2"/>
    <property type="match status" value="1"/>
</dbReference>
<name>A0AAD7VCJ2_9FUNG</name>
<dbReference type="GO" id="GO:0009306">
    <property type="term" value="P:protein secretion"/>
    <property type="evidence" value="ECO:0007669"/>
    <property type="project" value="TreeGrafter"/>
</dbReference>
<proteinExistence type="predicted"/>
<dbReference type="GeneID" id="83209273"/>
<dbReference type="GO" id="GO:0007030">
    <property type="term" value="P:Golgi organization"/>
    <property type="evidence" value="ECO:0007669"/>
    <property type="project" value="TreeGrafter"/>
</dbReference>
<dbReference type="AlphaFoldDB" id="A0AAD7VCJ2"/>
<dbReference type="PANTHER" id="PTHR17985:SF8">
    <property type="entry name" value="TRANSPORT AND GOLGI ORGANIZATION PROTEIN 2 HOMOLOG"/>
    <property type="match status" value="1"/>
</dbReference>
<keyword evidence="2" id="KW-1185">Reference proteome</keyword>
<evidence type="ECO:0008006" key="3">
    <source>
        <dbReference type="Google" id="ProtNLM"/>
    </source>
</evidence>
<comment type="caution">
    <text evidence="1">The sequence shown here is derived from an EMBL/GenBank/DDBJ whole genome shotgun (WGS) entry which is preliminary data.</text>
</comment>
<organism evidence="1 2">
    <name type="scientific">Lichtheimia ornata</name>
    <dbReference type="NCBI Taxonomy" id="688661"/>
    <lineage>
        <taxon>Eukaryota</taxon>
        <taxon>Fungi</taxon>
        <taxon>Fungi incertae sedis</taxon>
        <taxon>Mucoromycota</taxon>
        <taxon>Mucoromycotina</taxon>
        <taxon>Mucoromycetes</taxon>
        <taxon>Mucorales</taxon>
        <taxon>Lichtheimiaceae</taxon>
        <taxon>Lichtheimia</taxon>
    </lineage>
</organism>
<protein>
    <recommendedName>
        <fullName evidence="3">DUF833-domain-containing protein</fullName>
    </recommendedName>
</protein>
<dbReference type="PANTHER" id="PTHR17985">
    <property type="entry name" value="SER/THR-RICH PROTEIN T10 IN DGCR REGION"/>
    <property type="match status" value="1"/>
</dbReference>
<dbReference type="RefSeq" id="XP_058347075.1">
    <property type="nucleotide sequence ID" value="XM_058481944.1"/>
</dbReference>
<sequence length="297" mass="33646">MCILFWTVNSHPKYRFIFAGNRDEFLDRPTAAAHFWPSPHEHILAGTDLEASATPSHDGTWLGITRDGRFAALTNYREQKYLGRRSRGALTRDFLRSGNNSAIGYMKDLKEHASEYGGFSLICMNLKGDHQNDMAYFSNREGVDITPLSQGEIYGLSNSVLDKPWEKVDNGRAIFKGIVNQSNLSKEELIESLFDLLRTTKDTCGSPTMEDDINQDPAAALEKAKKRIFIPLFLFGTSIYGTRTSTVILVDHEGNTTFIERDHYIADEQGQREDNDQKAAYKPVVDHGRTFYFNIDN</sequence>
<accession>A0AAD7VCJ2</accession>
<dbReference type="Proteomes" id="UP001234581">
    <property type="component" value="Unassembled WGS sequence"/>
</dbReference>
<gene>
    <name evidence="1" type="ORF">O0I10_001855</name>
</gene>
<evidence type="ECO:0000313" key="1">
    <source>
        <dbReference type="EMBL" id="KAJ8662162.1"/>
    </source>
</evidence>
<reference evidence="1 2" key="1">
    <citation type="submission" date="2023-03" db="EMBL/GenBank/DDBJ databases">
        <title>Genome sequence of Lichtheimia ornata CBS 291.66.</title>
        <authorList>
            <person name="Mohabir J.T."/>
            <person name="Shea T.P."/>
            <person name="Kurbessoian T."/>
            <person name="Berby B."/>
            <person name="Fontaine J."/>
            <person name="Livny J."/>
            <person name="Gnirke A."/>
            <person name="Stajich J.E."/>
            <person name="Cuomo C.A."/>
        </authorList>
    </citation>
    <scope>NUCLEOTIDE SEQUENCE [LARGE SCALE GENOMIC DNA]</scope>
    <source>
        <strain evidence="1">CBS 291.66</strain>
    </source>
</reference>
<dbReference type="InterPro" id="IPR008551">
    <property type="entry name" value="TANGO2"/>
</dbReference>
<evidence type="ECO:0000313" key="2">
    <source>
        <dbReference type="Proteomes" id="UP001234581"/>
    </source>
</evidence>
<dbReference type="GO" id="GO:0005794">
    <property type="term" value="C:Golgi apparatus"/>
    <property type="evidence" value="ECO:0007669"/>
    <property type="project" value="TreeGrafter"/>
</dbReference>
<dbReference type="EMBL" id="JARTCD010000005">
    <property type="protein sequence ID" value="KAJ8662162.1"/>
    <property type="molecule type" value="Genomic_DNA"/>
</dbReference>